<dbReference type="Proteomes" id="UP001172159">
    <property type="component" value="Unassembled WGS sequence"/>
</dbReference>
<keyword evidence="1" id="KW-0812">Transmembrane</keyword>
<keyword evidence="3" id="KW-1185">Reference proteome</keyword>
<gene>
    <name evidence="2" type="ORF">B0T21DRAFT_58373</name>
</gene>
<evidence type="ECO:0000256" key="1">
    <source>
        <dbReference type="SAM" id="Phobius"/>
    </source>
</evidence>
<feature type="transmembrane region" description="Helical" evidence="1">
    <location>
        <begin position="44"/>
        <end position="66"/>
    </location>
</feature>
<proteinExistence type="predicted"/>
<sequence length="133" mass="14009">MSDDSDIPPLSSLFLLPVWCFGIVELPPLPAPPAPSSCRSARRALILVFLVPGCLAATSLSSFSSLELDGETRRGSKPLGLLGCEKRRLGGIVGSPSQHPPSSAIMPLYNTHPRSLPPLLPSSSTMSSSCGLW</sequence>
<keyword evidence="1" id="KW-1133">Transmembrane helix</keyword>
<comment type="caution">
    <text evidence="2">The sequence shown here is derived from an EMBL/GenBank/DDBJ whole genome shotgun (WGS) entry which is preliminary data.</text>
</comment>
<accession>A0AA40AN45</accession>
<evidence type="ECO:0000313" key="2">
    <source>
        <dbReference type="EMBL" id="KAK0718900.1"/>
    </source>
</evidence>
<feature type="transmembrane region" description="Helical" evidence="1">
    <location>
        <begin position="7"/>
        <end position="24"/>
    </location>
</feature>
<protein>
    <submittedName>
        <fullName evidence="2">Uncharacterized protein</fullName>
    </submittedName>
</protein>
<keyword evidence="1" id="KW-0472">Membrane</keyword>
<organism evidence="2 3">
    <name type="scientific">Apiosordaria backusii</name>
    <dbReference type="NCBI Taxonomy" id="314023"/>
    <lineage>
        <taxon>Eukaryota</taxon>
        <taxon>Fungi</taxon>
        <taxon>Dikarya</taxon>
        <taxon>Ascomycota</taxon>
        <taxon>Pezizomycotina</taxon>
        <taxon>Sordariomycetes</taxon>
        <taxon>Sordariomycetidae</taxon>
        <taxon>Sordariales</taxon>
        <taxon>Lasiosphaeriaceae</taxon>
        <taxon>Apiosordaria</taxon>
    </lineage>
</organism>
<dbReference type="AlphaFoldDB" id="A0AA40AN45"/>
<name>A0AA40AN45_9PEZI</name>
<dbReference type="EMBL" id="JAUKTV010000013">
    <property type="protein sequence ID" value="KAK0718900.1"/>
    <property type="molecule type" value="Genomic_DNA"/>
</dbReference>
<evidence type="ECO:0000313" key="3">
    <source>
        <dbReference type="Proteomes" id="UP001172159"/>
    </source>
</evidence>
<reference evidence="2" key="1">
    <citation type="submission" date="2023-06" db="EMBL/GenBank/DDBJ databases">
        <title>Genome-scale phylogeny and comparative genomics of the fungal order Sordariales.</title>
        <authorList>
            <consortium name="Lawrence Berkeley National Laboratory"/>
            <person name="Hensen N."/>
            <person name="Bonometti L."/>
            <person name="Westerberg I."/>
            <person name="Brannstrom I.O."/>
            <person name="Guillou S."/>
            <person name="Cros-Aarteil S."/>
            <person name="Calhoun S."/>
            <person name="Haridas S."/>
            <person name="Kuo A."/>
            <person name="Mondo S."/>
            <person name="Pangilinan J."/>
            <person name="Riley R."/>
            <person name="Labutti K."/>
            <person name="Andreopoulos B."/>
            <person name="Lipzen A."/>
            <person name="Chen C."/>
            <person name="Yanf M."/>
            <person name="Daum C."/>
            <person name="Ng V."/>
            <person name="Clum A."/>
            <person name="Steindorff A."/>
            <person name="Ohm R."/>
            <person name="Martin F."/>
            <person name="Silar P."/>
            <person name="Natvig D."/>
            <person name="Lalanne C."/>
            <person name="Gautier V."/>
            <person name="Ament-Velasquez S.L."/>
            <person name="Kruys A."/>
            <person name="Hutchinson M.I."/>
            <person name="Powell A.J."/>
            <person name="Barry K."/>
            <person name="Miller A.N."/>
            <person name="Grigoriev I.V."/>
            <person name="Debuchy R."/>
            <person name="Gladieux P."/>
            <person name="Thoren M.H."/>
            <person name="Johannesson H."/>
        </authorList>
    </citation>
    <scope>NUCLEOTIDE SEQUENCE</scope>
    <source>
        <strain evidence="2">CBS 540.89</strain>
    </source>
</reference>